<dbReference type="EMBL" id="JALJRB010000007">
    <property type="protein sequence ID" value="MCJ8500645.1"/>
    <property type="molecule type" value="Genomic_DNA"/>
</dbReference>
<dbReference type="Proteomes" id="UP001165427">
    <property type="component" value="Unassembled WGS sequence"/>
</dbReference>
<evidence type="ECO:0000259" key="2">
    <source>
        <dbReference type="Pfam" id="PF01551"/>
    </source>
</evidence>
<dbReference type="RefSeq" id="WP_246905651.1">
    <property type="nucleotide sequence ID" value="NZ_JALJRB010000007.1"/>
</dbReference>
<dbReference type="InterPro" id="IPR011055">
    <property type="entry name" value="Dup_hybrid_motif"/>
</dbReference>
<evidence type="ECO:0000313" key="3">
    <source>
        <dbReference type="EMBL" id="MCJ8500645.1"/>
    </source>
</evidence>
<feature type="transmembrane region" description="Helical" evidence="1">
    <location>
        <begin position="27"/>
        <end position="46"/>
    </location>
</feature>
<gene>
    <name evidence="3" type="ORF">MRX98_08685</name>
</gene>
<keyword evidence="4" id="KW-1185">Reference proteome</keyword>
<dbReference type="CDD" id="cd12797">
    <property type="entry name" value="M23_peptidase"/>
    <property type="match status" value="1"/>
</dbReference>
<accession>A0AA41R4C9</accession>
<dbReference type="PANTHER" id="PTHR21666">
    <property type="entry name" value="PEPTIDASE-RELATED"/>
    <property type="match status" value="1"/>
</dbReference>
<name>A0AA41R4C9_9BACT</name>
<keyword evidence="1" id="KW-0812">Transmembrane</keyword>
<evidence type="ECO:0000256" key="1">
    <source>
        <dbReference type="SAM" id="Phobius"/>
    </source>
</evidence>
<dbReference type="SUPFAM" id="SSF51261">
    <property type="entry name" value="Duplicated hybrid motif"/>
    <property type="match status" value="1"/>
</dbReference>
<organism evidence="3 4">
    <name type="scientific">Desulfatitalea alkaliphila</name>
    <dbReference type="NCBI Taxonomy" id="2929485"/>
    <lineage>
        <taxon>Bacteria</taxon>
        <taxon>Pseudomonadati</taxon>
        <taxon>Thermodesulfobacteriota</taxon>
        <taxon>Desulfobacteria</taxon>
        <taxon>Desulfobacterales</taxon>
        <taxon>Desulfosarcinaceae</taxon>
        <taxon>Desulfatitalea</taxon>
    </lineage>
</organism>
<dbReference type="AlphaFoldDB" id="A0AA41R4C9"/>
<reference evidence="3" key="1">
    <citation type="submission" date="2022-04" db="EMBL/GenBank/DDBJ databases">
        <title>Desulfatitalea alkaliphila sp. nov., a novel anaerobic sulfate-reducing bacterium isolated from terrestrial mud volcano, Taman Peninsula, Russia.</title>
        <authorList>
            <person name="Khomyakova M.A."/>
            <person name="Merkel A.Y."/>
            <person name="Slobodkin A.I."/>
        </authorList>
    </citation>
    <scope>NUCLEOTIDE SEQUENCE</scope>
    <source>
        <strain evidence="3">M08but</strain>
    </source>
</reference>
<evidence type="ECO:0000313" key="4">
    <source>
        <dbReference type="Proteomes" id="UP001165427"/>
    </source>
</evidence>
<sequence length="308" mass="34712">MAQKFSLFLVGGSGTKVRQLRISRGQCILLALLTLTLLSVIGYGMWDYVSIGREAARNSALQRELALRNEEVTLQRRQIQKFAREIDLLKERIVTLDQFEERIRILANLDQRDQQEGLFGVGGSAPEDLSPELDITRDHQQLMRRMHAQVRQLDNAAARRSGSFATLVEKLEERKNILAHTPAIRPAQGWVTSSFEYRRNPFTGKREFHRGMDIANRKGTPVVATADGVVSFIGERGAFGTLMVIDHGYGFTTRYAHLEKGLKQKGDRVQRGEVMAKMGSSGRSTGPHLHYEVRLNGVPVNPENYILN</sequence>
<dbReference type="Pfam" id="PF01551">
    <property type="entry name" value="Peptidase_M23"/>
    <property type="match status" value="1"/>
</dbReference>
<keyword evidence="1" id="KW-1133">Transmembrane helix</keyword>
<feature type="domain" description="M23ase beta-sheet core" evidence="2">
    <location>
        <begin position="208"/>
        <end position="302"/>
    </location>
</feature>
<dbReference type="FunFam" id="2.70.70.10:FF:000006">
    <property type="entry name" value="M23 family peptidase"/>
    <property type="match status" value="1"/>
</dbReference>
<dbReference type="GO" id="GO:0004222">
    <property type="term" value="F:metalloendopeptidase activity"/>
    <property type="evidence" value="ECO:0007669"/>
    <property type="project" value="TreeGrafter"/>
</dbReference>
<comment type="caution">
    <text evidence="3">The sequence shown here is derived from an EMBL/GenBank/DDBJ whole genome shotgun (WGS) entry which is preliminary data.</text>
</comment>
<dbReference type="PANTHER" id="PTHR21666:SF286">
    <property type="entry name" value="LIPOPROTEIN NLPD"/>
    <property type="match status" value="1"/>
</dbReference>
<protein>
    <submittedName>
        <fullName evidence="3">M23 family metallopeptidase</fullName>
    </submittedName>
</protein>
<dbReference type="InterPro" id="IPR016047">
    <property type="entry name" value="M23ase_b-sheet_dom"/>
</dbReference>
<keyword evidence="1" id="KW-0472">Membrane</keyword>
<proteinExistence type="predicted"/>
<dbReference type="InterPro" id="IPR050570">
    <property type="entry name" value="Cell_wall_metabolism_enzyme"/>
</dbReference>
<dbReference type="Gene3D" id="2.70.70.10">
    <property type="entry name" value="Glucose Permease (Domain IIA)"/>
    <property type="match status" value="1"/>
</dbReference>